<dbReference type="Proteomes" id="UP001239994">
    <property type="component" value="Unassembled WGS sequence"/>
</dbReference>
<sequence>RIVRRLSSSSVHFRGVLSLKWISHVVLLSLSLLYSSLAQSPAPFSPLFISTLELMERMAWGQAGVQTLPWYVVGSQVLGVACIVMTGVWMGHYGGGYAWDGSRLQFNVHPLCMVMGLVFLYGDGVLVYRVFRNESKRSVKILHALIHMMALVISIVGLVAVFDYHNKNNFSNMQSLHSWCGMLTFVLFFLQWLLGLSFFLFPWASATMRTWYLPLHAFFGLVLLATSVATSLMGITEVIFSSRPPNPGAEALANILGLLLVCFVVLVGYLATKEEFRRPPNPEEEALSVHFNTLNEGSDPSSP</sequence>
<evidence type="ECO:0000256" key="7">
    <source>
        <dbReference type="ARBA" id="ARBA00022967"/>
    </source>
</evidence>
<evidence type="ECO:0000256" key="16">
    <source>
        <dbReference type="ARBA" id="ARBA00032709"/>
    </source>
</evidence>
<comment type="subunit">
    <text evidence="2">Homodimer.</text>
</comment>
<keyword evidence="5 20" id="KW-0812">Transmembrane</keyword>
<feature type="transmembrane region" description="Helical" evidence="20">
    <location>
        <begin position="68"/>
        <end position="88"/>
    </location>
</feature>
<evidence type="ECO:0000256" key="18">
    <source>
        <dbReference type="ARBA" id="ARBA00047447"/>
    </source>
</evidence>
<comment type="subcellular location">
    <subcellularLocation>
        <location evidence="13">Cytoplasmic vesicle</location>
        <location evidence="13">Secretory vesicle</location>
        <location evidence="13">Chromaffin granule membrane</location>
        <topology evidence="13">Multi-pass membrane protein</topology>
    </subcellularLocation>
</comment>
<comment type="function">
    <text evidence="17">Transmembrane reductase that uses ascorbate as an electron donor in the cytoplasm and transfers electrons across membranes to reduce monodehydro-L-ascorbate radical in the lumen of secretory vesicles. It is therefore involved the regeneration and homeostasis within secretory vesicles of ascorbate which in turn provides reducing equivalents needed to support the activity of intravesicular enzymes.</text>
</comment>
<evidence type="ECO:0000313" key="22">
    <source>
        <dbReference type="EMBL" id="KAK1785588.1"/>
    </source>
</evidence>
<comment type="caution">
    <text evidence="22">The sequence shown here is derived from an EMBL/GenBank/DDBJ whole genome shotgun (WGS) entry which is preliminary data.</text>
</comment>
<keyword evidence="8" id="KW-0249">Electron transport</keyword>
<evidence type="ECO:0000256" key="6">
    <source>
        <dbReference type="ARBA" id="ARBA00022723"/>
    </source>
</evidence>
<evidence type="ECO:0000256" key="17">
    <source>
        <dbReference type="ARBA" id="ARBA00045973"/>
    </source>
</evidence>
<feature type="transmembrane region" description="Helical" evidence="20">
    <location>
        <begin position="108"/>
        <end position="129"/>
    </location>
</feature>
<evidence type="ECO:0000256" key="2">
    <source>
        <dbReference type="ARBA" id="ARBA00011738"/>
    </source>
</evidence>
<keyword evidence="12" id="KW-0968">Cytoplasmic vesicle</keyword>
<dbReference type="SMART" id="SM00665">
    <property type="entry name" value="B561"/>
    <property type="match status" value="1"/>
</dbReference>
<keyword evidence="4" id="KW-0349">Heme</keyword>
<feature type="transmembrane region" description="Helical" evidence="20">
    <location>
        <begin position="215"/>
        <end position="240"/>
    </location>
</feature>
<feature type="transmembrane region" description="Helical" evidence="20">
    <location>
        <begin position="182"/>
        <end position="203"/>
    </location>
</feature>
<keyword evidence="11 20" id="KW-0472">Membrane</keyword>
<evidence type="ECO:0000256" key="10">
    <source>
        <dbReference type="ARBA" id="ARBA00023004"/>
    </source>
</evidence>
<feature type="non-terminal residue" evidence="22">
    <location>
        <position position="1"/>
    </location>
</feature>
<feature type="domain" description="Cytochrome b561" evidence="21">
    <location>
        <begin position="74"/>
        <end position="272"/>
    </location>
</feature>
<dbReference type="Pfam" id="PF03188">
    <property type="entry name" value="Cytochrom_B561"/>
    <property type="match status" value="1"/>
</dbReference>
<reference evidence="22" key="1">
    <citation type="submission" date="2023-03" db="EMBL/GenBank/DDBJ databases">
        <title>Electrophorus voltai genome.</title>
        <authorList>
            <person name="Bian C."/>
        </authorList>
    </citation>
    <scope>NUCLEOTIDE SEQUENCE</scope>
    <source>
        <strain evidence="22">CB-2022</strain>
        <tissue evidence="22">Muscle</tissue>
    </source>
</reference>
<dbReference type="GO" id="GO:0046872">
    <property type="term" value="F:metal ion binding"/>
    <property type="evidence" value="ECO:0007669"/>
    <property type="project" value="UniProtKB-KW"/>
</dbReference>
<evidence type="ECO:0000256" key="14">
    <source>
        <dbReference type="ARBA" id="ARBA00024231"/>
    </source>
</evidence>
<dbReference type="FunFam" id="1.20.120.1770:FF:000001">
    <property type="entry name" value="Cytochrome b reductase 1"/>
    <property type="match status" value="1"/>
</dbReference>
<evidence type="ECO:0000256" key="4">
    <source>
        <dbReference type="ARBA" id="ARBA00022617"/>
    </source>
</evidence>
<organism evidence="22 23">
    <name type="scientific">Electrophorus voltai</name>
    <dbReference type="NCBI Taxonomy" id="2609070"/>
    <lineage>
        <taxon>Eukaryota</taxon>
        <taxon>Metazoa</taxon>
        <taxon>Chordata</taxon>
        <taxon>Craniata</taxon>
        <taxon>Vertebrata</taxon>
        <taxon>Euteleostomi</taxon>
        <taxon>Actinopterygii</taxon>
        <taxon>Neopterygii</taxon>
        <taxon>Teleostei</taxon>
        <taxon>Ostariophysi</taxon>
        <taxon>Gymnotiformes</taxon>
        <taxon>Gymnotoidei</taxon>
        <taxon>Gymnotidae</taxon>
        <taxon>Electrophorus</taxon>
    </lineage>
</organism>
<dbReference type="GO" id="GO:0140571">
    <property type="term" value="F:transmembrane ascorbate ferrireductase activity"/>
    <property type="evidence" value="ECO:0007669"/>
    <property type="project" value="UniProtKB-EC"/>
</dbReference>
<gene>
    <name evidence="22" type="ORF">P4O66_018952</name>
</gene>
<comment type="catalytic activity">
    <reaction evidence="18">
        <text>monodehydro-L-ascorbate radical(out) + L-ascorbate(in) = monodehydro-L-ascorbate radical(in) + L-ascorbate(out)</text>
        <dbReference type="Rhea" id="RHEA:66524"/>
        <dbReference type="ChEBI" id="CHEBI:38290"/>
        <dbReference type="ChEBI" id="CHEBI:59513"/>
    </reaction>
    <physiologicalReaction direction="left-to-right" evidence="18">
        <dbReference type="Rhea" id="RHEA:66525"/>
    </physiologicalReaction>
</comment>
<proteinExistence type="predicted"/>
<evidence type="ECO:0000256" key="8">
    <source>
        <dbReference type="ARBA" id="ARBA00022982"/>
    </source>
</evidence>
<evidence type="ECO:0000256" key="11">
    <source>
        <dbReference type="ARBA" id="ARBA00023136"/>
    </source>
</evidence>
<dbReference type="PROSITE" id="PS50939">
    <property type="entry name" value="CYTOCHROME_B561"/>
    <property type="match status" value="1"/>
</dbReference>
<keyword evidence="7" id="KW-1278">Translocase</keyword>
<evidence type="ECO:0000256" key="9">
    <source>
        <dbReference type="ARBA" id="ARBA00022989"/>
    </source>
</evidence>
<comment type="cofactor">
    <cofactor evidence="1">
        <name>heme b</name>
        <dbReference type="ChEBI" id="CHEBI:60344"/>
    </cofactor>
</comment>
<keyword evidence="6" id="KW-0479">Metal-binding</keyword>
<dbReference type="EMBL" id="JAROKS010000026">
    <property type="protein sequence ID" value="KAK1785588.1"/>
    <property type="molecule type" value="Genomic_DNA"/>
</dbReference>
<evidence type="ECO:0000256" key="3">
    <source>
        <dbReference type="ARBA" id="ARBA00022448"/>
    </source>
</evidence>
<evidence type="ECO:0000256" key="15">
    <source>
        <dbReference type="ARBA" id="ARBA00030896"/>
    </source>
</evidence>
<evidence type="ECO:0000256" key="12">
    <source>
        <dbReference type="ARBA" id="ARBA00023329"/>
    </source>
</evidence>
<dbReference type="Gene3D" id="1.20.120.1770">
    <property type="match status" value="1"/>
</dbReference>
<evidence type="ECO:0000313" key="23">
    <source>
        <dbReference type="Proteomes" id="UP001239994"/>
    </source>
</evidence>
<keyword evidence="3" id="KW-0813">Transport</keyword>
<evidence type="ECO:0000256" key="19">
    <source>
        <dbReference type="ARBA" id="ARBA00048457"/>
    </source>
</evidence>
<feature type="transmembrane region" description="Helical" evidence="20">
    <location>
        <begin position="252"/>
        <end position="271"/>
    </location>
</feature>
<feature type="transmembrane region" description="Helical" evidence="20">
    <location>
        <begin position="141"/>
        <end position="162"/>
    </location>
</feature>
<dbReference type="InterPro" id="IPR006593">
    <property type="entry name" value="Cyt_b561/ferric_Rdtase_TM"/>
</dbReference>
<dbReference type="AlphaFoldDB" id="A0AAD8YTA9"/>
<comment type="catalytic activity">
    <reaction evidence="19">
        <text>Fe(3+)(out) + L-ascorbate(in) = monodehydro-L-ascorbate radical(in) + Fe(2+)(out) + H(+)</text>
        <dbReference type="Rhea" id="RHEA:30403"/>
        <dbReference type="ChEBI" id="CHEBI:15378"/>
        <dbReference type="ChEBI" id="CHEBI:29033"/>
        <dbReference type="ChEBI" id="CHEBI:29034"/>
        <dbReference type="ChEBI" id="CHEBI:38290"/>
        <dbReference type="ChEBI" id="CHEBI:59513"/>
        <dbReference type="EC" id="7.2.1.3"/>
    </reaction>
    <physiologicalReaction direction="left-to-right" evidence="19">
        <dbReference type="Rhea" id="RHEA:30404"/>
    </physiologicalReaction>
</comment>
<name>A0AAD8YTA9_9TELE</name>
<evidence type="ECO:0000256" key="13">
    <source>
        <dbReference type="ARBA" id="ARBA00024185"/>
    </source>
</evidence>
<dbReference type="PANTHER" id="PTHR10106:SF14">
    <property type="entry name" value="TRANSMEMBRANE ASCORBATE-DEPENDENT REDUCTASE CYB561"/>
    <property type="match status" value="1"/>
</dbReference>
<dbReference type="InterPro" id="IPR043205">
    <property type="entry name" value="CYB561/CYBRD1-like"/>
</dbReference>
<keyword evidence="23" id="KW-1185">Reference proteome</keyword>
<keyword evidence="10" id="KW-0408">Iron</keyword>
<dbReference type="GO" id="GO:0042584">
    <property type="term" value="C:chromaffin granule membrane"/>
    <property type="evidence" value="ECO:0007669"/>
    <property type="project" value="UniProtKB-SubCell"/>
</dbReference>
<evidence type="ECO:0000256" key="5">
    <source>
        <dbReference type="ARBA" id="ARBA00022692"/>
    </source>
</evidence>
<dbReference type="GO" id="GO:0005765">
    <property type="term" value="C:lysosomal membrane"/>
    <property type="evidence" value="ECO:0007669"/>
    <property type="project" value="TreeGrafter"/>
</dbReference>
<evidence type="ECO:0000259" key="21">
    <source>
        <dbReference type="PROSITE" id="PS50939"/>
    </source>
</evidence>
<protein>
    <recommendedName>
        <fullName evidence="14">Transmembrane ascorbate-dependent reductase CYB561</fullName>
    </recommendedName>
    <alternativeName>
        <fullName evidence="15">Cytochrome b-561</fullName>
    </alternativeName>
    <alternativeName>
        <fullName evidence="16">Cytochrome b561</fullName>
    </alternativeName>
</protein>
<evidence type="ECO:0000256" key="1">
    <source>
        <dbReference type="ARBA" id="ARBA00001970"/>
    </source>
</evidence>
<dbReference type="PANTHER" id="PTHR10106">
    <property type="entry name" value="CYTOCHROME B561-RELATED"/>
    <property type="match status" value="1"/>
</dbReference>
<keyword evidence="9 20" id="KW-1133">Transmembrane helix</keyword>
<accession>A0AAD8YTA9</accession>
<evidence type="ECO:0000256" key="20">
    <source>
        <dbReference type="SAM" id="Phobius"/>
    </source>
</evidence>